<dbReference type="InterPro" id="IPR051094">
    <property type="entry name" value="Diverse_Catalytic_Enzymes"/>
</dbReference>
<dbReference type="InterPro" id="IPR006674">
    <property type="entry name" value="HD_domain"/>
</dbReference>
<evidence type="ECO:0000313" key="8">
    <source>
        <dbReference type="EMBL" id="MCC3145423.1"/>
    </source>
</evidence>
<proteinExistence type="predicted"/>
<dbReference type="GO" id="GO:0000166">
    <property type="term" value="F:nucleotide binding"/>
    <property type="evidence" value="ECO:0007669"/>
    <property type="project" value="UniProtKB-KW"/>
</dbReference>
<evidence type="ECO:0000256" key="4">
    <source>
        <dbReference type="ARBA" id="ARBA00022801"/>
    </source>
</evidence>
<dbReference type="RefSeq" id="WP_229346126.1">
    <property type="nucleotide sequence ID" value="NZ_JAJFAT010000011.1"/>
</dbReference>
<dbReference type="EC" id="3.6.1.41" evidence="1"/>
<dbReference type="GO" id="GO:0008803">
    <property type="term" value="F:bis(5'-nucleosyl)-tetraphosphatase (symmetrical) activity"/>
    <property type="evidence" value="ECO:0007669"/>
    <property type="project" value="UniProtKB-EC"/>
</dbReference>
<comment type="caution">
    <text evidence="8">The sequence shown here is derived from an EMBL/GenBank/DDBJ whole genome shotgun (WGS) entry which is preliminary data.</text>
</comment>
<dbReference type="Pfam" id="PF01966">
    <property type="entry name" value="HD"/>
    <property type="match status" value="1"/>
</dbReference>
<dbReference type="InterPro" id="IPR005249">
    <property type="entry name" value="YqeK"/>
</dbReference>
<dbReference type="CDD" id="cd00077">
    <property type="entry name" value="HDc"/>
    <property type="match status" value="1"/>
</dbReference>
<dbReference type="AlphaFoldDB" id="A0AAW4X0U9"/>
<dbReference type="SUPFAM" id="SSF109604">
    <property type="entry name" value="HD-domain/PDEase-like"/>
    <property type="match status" value="1"/>
</dbReference>
<dbReference type="InterPro" id="IPR006675">
    <property type="entry name" value="HDIG_dom"/>
</dbReference>
<dbReference type="EMBL" id="JAJFAT010000011">
    <property type="protein sequence ID" value="MCC3145423.1"/>
    <property type="molecule type" value="Genomic_DNA"/>
</dbReference>
<protein>
    <recommendedName>
        <fullName evidence="1">bis(5'-nucleosyl)-tetraphosphatase (symmetrical)</fullName>
        <ecNumber evidence="1">3.6.1.41</ecNumber>
    </recommendedName>
</protein>
<dbReference type="PANTHER" id="PTHR35795:SF1">
    <property type="entry name" value="BIS(5'-NUCLEOSYL)-TETRAPHOSPHATASE, SYMMETRICAL"/>
    <property type="match status" value="1"/>
</dbReference>
<dbReference type="Proteomes" id="UP001199296">
    <property type="component" value="Unassembled WGS sequence"/>
</dbReference>
<evidence type="ECO:0000313" key="9">
    <source>
        <dbReference type="Proteomes" id="UP001199296"/>
    </source>
</evidence>
<comment type="catalytic activity">
    <reaction evidence="6">
        <text>P(1),P(4)-bis(5'-adenosyl) tetraphosphate + H2O = 2 ADP + 2 H(+)</text>
        <dbReference type="Rhea" id="RHEA:24252"/>
        <dbReference type="ChEBI" id="CHEBI:15377"/>
        <dbReference type="ChEBI" id="CHEBI:15378"/>
        <dbReference type="ChEBI" id="CHEBI:58141"/>
        <dbReference type="ChEBI" id="CHEBI:456216"/>
        <dbReference type="EC" id="3.6.1.41"/>
    </reaction>
</comment>
<keyword evidence="3" id="KW-0547">Nucleotide-binding</keyword>
<dbReference type="GO" id="GO:0046872">
    <property type="term" value="F:metal ion binding"/>
    <property type="evidence" value="ECO:0007669"/>
    <property type="project" value="UniProtKB-KW"/>
</dbReference>
<evidence type="ECO:0000256" key="2">
    <source>
        <dbReference type="ARBA" id="ARBA00022723"/>
    </source>
</evidence>
<name>A0AAW4X0U9_9FIRM</name>
<reference evidence="8 9" key="1">
    <citation type="submission" date="2021-10" db="EMBL/GenBank/DDBJ databases">
        <authorList>
            <person name="Grouzdev D.S."/>
            <person name="Pantiukh K.S."/>
            <person name="Krutkina M.S."/>
        </authorList>
    </citation>
    <scope>NUCLEOTIDE SEQUENCE [LARGE SCALE GENOMIC DNA]</scope>
    <source>
        <strain evidence="8 9">Z-7514</strain>
    </source>
</reference>
<dbReference type="PANTHER" id="PTHR35795">
    <property type="entry name" value="SLR1885 PROTEIN"/>
    <property type="match status" value="1"/>
</dbReference>
<evidence type="ECO:0000256" key="1">
    <source>
        <dbReference type="ARBA" id="ARBA00012506"/>
    </source>
</evidence>
<keyword evidence="2" id="KW-0479">Metal-binding</keyword>
<gene>
    <name evidence="8" type="primary">yqeK</name>
    <name evidence="8" type="ORF">LJ207_08820</name>
</gene>
<keyword evidence="4 8" id="KW-0378">Hydrolase</keyword>
<dbReference type="InterPro" id="IPR003607">
    <property type="entry name" value="HD/PDEase_dom"/>
</dbReference>
<dbReference type="SMART" id="SM00471">
    <property type="entry name" value="HDc"/>
    <property type="match status" value="1"/>
</dbReference>
<dbReference type="PROSITE" id="PS51831">
    <property type="entry name" value="HD"/>
    <property type="match status" value="1"/>
</dbReference>
<evidence type="ECO:0000256" key="3">
    <source>
        <dbReference type="ARBA" id="ARBA00022741"/>
    </source>
</evidence>
<accession>A0AAW4X0U9</accession>
<keyword evidence="5" id="KW-0408">Iron</keyword>
<dbReference type="NCBIfam" id="TIGR00277">
    <property type="entry name" value="HDIG"/>
    <property type="match status" value="1"/>
</dbReference>
<sequence>MENRDFFEKNIGLAEIKQYLNRERFEHSQKVVKAAVELAEIHGADLERVKTAAYLHDIAKEFKQAEIKALLKDSEWKIDELEWSIPAVLHAPAGAELAKKDFKLKDHQILEAIRYHTLGHPEMGIIAQIIYAADFIEEGRQFKGLDKIRKRVKADLKNGIYLIAHYSILYQLELDNPVHPYTNELRNKFLLKRSDN</sequence>
<evidence type="ECO:0000256" key="5">
    <source>
        <dbReference type="ARBA" id="ARBA00023004"/>
    </source>
</evidence>
<dbReference type="Gene3D" id="1.10.3210.10">
    <property type="entry name" value="Hypothetical protein af1432"/>
    <property type="match status" value="1"/>
</dbReference>
<evidence type="ECO:0000256" key="6">
    <source>
        <dbReference type="ARBA" id="ARBA00049417"/>
    </source>
</evidence>
<keyword evidence="9" id="KW-1185">Reference proteome</keyword>
<organism evidence="8 9">
    <name type="scientific">Halanaerobium polyolivorans</name>
    <dbReference type="NCBI Taxonomy" id="2886943"/>
    <lineage>
        <taxon>Bacteria</taxon>
        <taxon>Bacillati</taxon>
        <taxon>Bacillota</taxon>
        <taxon>Clostridia</taxon>
        <taxon>Halanaerobiales</taxon>
        <taxon>Halanaerobiaceae</taxon>
        <taxon>Halanaerobium</taxon>
    </lineage>
</organism>
<dbReference type="NCBIfam" id="TIGR00488">
    <property type="entry name" value="bis(5'-nucleosyl)-tetraphosphatase (symmetrical) YqeK"/>
    <property type="match status" value="1"/>
</dbReference>
<evidence type="ECO:0000259" key="7">
    <source>
        <dbReference type="PROSITE" id="PS51831"/>
    </source>
</evidence>
<feature type="domain" description="HD" evidence="7">
    <location>
        <begin position="24"/>
        <end position="139"/>
    </location>
</feature>